<accession>A0A2V4A0H6</accession>
<name>A0A2V4A0H6_9BACT</name>
<sequence length="202" mass="23029">MKLLECLAVLLLMISCAQNKELHKSEVKGKISENKSSVKASTSKRLGGFKVFYPGAIYYYLNDSIEKVVIANGDFVIDTLNSKTRLDIQSDATKSTKIKFSLIRDNQLEAELGTYNFGEFASKYIKWVDDPKLNKSRSIVYMPICGTLQITRVECEYEGSYILFGKFDMVYSQKNLNDTIRVKGDIKKLRYNAYTYGIISEK</sequence>
<keyword evidence="2" id="KW-1185">Reference proteome</keyword>
<dbReference type="RefSeq" id="WP_110359685.1">
    <property type="nucleotide sequence ID" value="NZ_QFLI01000002.1"/>
</dbReference>
<reference evidence="1 2" key="1">
    <citation type="submission" date="2018-05" db="EMBL/GenBank/DDBJ databases">
        <title>Marinifilum breve JC075T sp. nov., a marine bacterium isolated from Yongle Blue Hole in the South China Sea.</title>
        <authorList>
            <person name="Fu T."/>
        </authorList>
    </citation>
    <scope>NUCLEOTIDE SEQUENCE [LARGE SCALE GENOMIC DNA]</scope>
    <source>
        <strain evidence="1 2">JC075</strain>
    </source>
</reference>
<comment type="caution">
    <text evidence="1">The sequence shown here is derived from an EMBL/GenBank/DDBJ whole genome shotgun (WGS) entry which is preliminary data.</text>
</comment>
<dbReference type="EMBL" id="QFLI01000002">
    <property type="protein sequence ID" value="PXY02051.1"/>
    <property type="molecule type" value="Genomic_DNA"/>
</dbReference>
<dbReference type="AlphaFoldDB" id="A0A2V4A0H6"/>
<dbReference type="Proteomes" id="UP000248079">
    <property type="component" value="Unassembled WGS sequence"/>
</dbReference>
<protein>
    <recommendedName>
        <fullName evidence="3">DUF4251 domain-containing protein</fullName>
    </recommendedName>
</protein>
<evidence type="ECO:0000313" key="1">
    <source>
        <dbReference type="EMBL" id="PXY02051.1"/>
    </source>
</evidence>
<evidence type="ECO:0000313" key="2">
    <source>
        <dbReference type="Proteomes" id="UP000248079"/>
    </source>
</evidence>
<gene>
    <name evidence="1" type="ORF">DF185_05245</name>
</gene>
<evidence type="ECO:0008006" key="3">
    <source>
        <dbReference type="Google" id="ProtNLM"/>
    </source>
</evidence>
<proteinExistence type="predicted"/>
<dbReference type="PROSITE" id="PS51257">
    <property type="entry name" value="PROKAR_LIPOPROTEIN"/>
    <property type="match status" value="1"/>
</dbReference>
<organism evidence="1 2">
    <name type="scientific">Marinifilum breve</name>
    <dbReference type="NCBI Taxonomy" id="2184082"/>
    <lineage>
        <taxon>Bacteria</taxon>
        <taxon>Pseudomonadati</taxon>
        <taxon>Bacteroidota</taxon>
        <taxon>Bacteroidia</taxon>
        <taxon>Marinilabiliales</taxon>
        <taxon>Marinifilaceae</taxon>
    </lineage>
</organism>